<gene>
    <name evidence="1" type="ORF">PT974_01852</name>
</gene>
<protein>
    <submittedName>
        <fullName evidence="1">Uncharacterized protein</fullName>
    </submittedName>
</protein>
<evidence type="ECO:0000313" key="1">
    <source>
        <dbReference type="EMBL" id="KAK5996517.1"/>
    </source>
</evidence>
<sequence length="222" mass="25850">MTHARYIANDPDHLQRQFLNEMDSTLSWYWLHKPQDAYDHWARNAFGSYEVRMKAPPIWQPFLCLATKFGLTQYIQQELSARIRKDGDVNKTIFPLSDPKLVKFLLHNACRINPGVEHEYTNFNTRAPMTPWVALLRHLRDARRRGWIGFYDIDPEGTARWSKIVSMFLGIGKADVNAVVVSDQWDPEITALGVMELLDDTYGAVEVRKIKDVMAQWQAFHE</sequence>
<proteinExistence type="predicted"/>
<accession>A0ABR0SWN2</accession>
<dbReference type="EMBL" id="JAVFKD010000002">
    <property type="protein sequence ID" value="KAK5996517.1"/>
    <property type="molecule type" value="Genomic_DNA"/>
</dbReference>
<reference evidence="1 2" key="1">
    <citation type="submission" date="2024-01" db="EMBL/GenBank/DDBJ databases">
        <title>Complete genome of Cladobotryum mycophilum ATHUM6906.</title>
        <authorList>
            <person name="Christinaki A.C."/>
            <person name="Myridakis A.I."/>
            <person name="Kouvelis V.N."/>
        </authorList>
    </citation>
    <scope>NUCLEOTIDE SEQUENCE [LARGE SCALE GENOMIC DNA]</scope>
    <source>
        <strain evidence="1 2">ATHUM6906</strain>
    </source>
</reference>
<dbReference type="Proteomes" id="UP001338125">
    <property type="component" value="Unassembled WGS sequence"/>
</dbReference>
<comment type="caution">
    <text evidence="1">The sequence shown here is derived from an EMBL/GenBank/DDBJ whole genome shotgun (WGS) entry which is preliminary data.</text>
</comment>
<keyword evidence="2" id="KW-1185">Reference proteome</keyword>
<organism evidence="1 2">
    <name type="scientific">Cladobotryum mycophilum</name>
    <dbReference type="NCBI Taxonomy" id="491253"/>
    <lineage>
        <taxon>Eukaryota</taxon>
        <taxon>Fungi</taxon>
        <taxon>Dikarya</taxon>
        <taxon>Ascomycota</taxon>
        <taxon>Pezizomycotina</taxon>
        <taxon>Sordariomycetes</taxon>
        <taxon>Hypocreomycetidae</taxon>
        <taxon>Hypocreales</taxon>
        <taxon>Hypocreaceae</taxon>
        <taxon>Cladobotryum</taxon>
    </lineage>
</organism>
<evidence type="ECO:0000313" key="2">
    <source>
        <dbReference type="Proteomes" id="UP001338125"/>
    </source>
</evidence>
<name>A0ABR0SWN2_9HYPO</name>